<reference evidence="1" key="1">
    <citation type="journal article" date="2022" name="bioRxiv">
        <title>Sequencing and chromosome-scale assembly of the giantPleurodeles waltlgenome.</title>
        <authorList>
            <person name="Brown T."/>
            <person name="Elewa A."/>
            <person name="Iarovenko S."/>
            <person name="Subramanian E."/>
            <person name="Araus A.J."/>
            <person name="Petzold A."/>
            <person name="Susuki M."/>
            <person name="Suzuki K.-i.T."/>
            <person name="Hayashi T."/>
            <person name="Toyoda A."/>
            <person name="Oliveira C."/>
            <person name="Osipova E."/>
            <person name="Leigh N.D."/>
            <person name="Simon A."/>
            <person name="Yun M.H."/>
        </authorList>
    </citation>
    <scope>NUCLEOTIDE SEQUENCE</scope>
    <source>
        <strain evidence="1">20211129_DDA</strain>
        <tissue evidence="1">Liver</tissue>
    </source>
</reference>
<dbReference type="Proteomes" id="UP001066276">
    <property type="component" value="Chromosome 7"/>
</dbReference>
<dbReference type="AlphaFoldDB" id="A0AAV7PU48"/>
<evidence type="ECO:0000313" key="1">
    <source>
        <dbReference type="EMBL" id="KAJ1131826.1"/>
    </source>
</evidence>
<gene>
    <name evidence="1" type="ORF">NDU88_010158</name>
</gene>
<sequence length="91" mass="9539">MNENGAVSVGPKAYGCKVGFELALLAACEEGTPEMMKGSVVGTDVILLLNGRRDSAVGSCGETRPAAPQRLELGCWGGAQGISWWGREKQN</sequence>
<comment type="caution">
    <text evidence="1">The sequence shown here is derived from an EMBL/GenBank/DDBJ whole genome shotgun (WGS) entry which is preliminary data.</text>
</comment>
<name>A0AAV7PU48_PLEWA</name>
<proteinExistence type="predicted"/>
<organism evidence="1 2">
    <name type="scientific">Pleurodeles waltl</name>
    <name type="common">Iberian ribbed newt</name>
    <dbReference type="NCBI Taxonomy" id="8319"/>
    <lineage>
        <taxon>Eukaryota</taxon>
        <taxon>Metazoa</taxon>
        <taxon>Chordata</taxon>
        <taxon>Craniata</taxon>
        <taxon>Vertebrata</taxon>
        <taxon>Euteleostomi</taxon>
        <taxon>Amphibia</taxon>
        <taxon>Batrachia</taxon>
        <taxon>Caudata</taxon>
        <taxon>Salamandroidea</taxon>
        <taxon>Salamandridae</taxon>
        <taxon>Pleurodelinae</taxon>
        <taxon>Pleurodeles</taxon>
    </lineage>
</organism>
<keyword evidence="2" id="KW-1185">Reference proteome</keyword>
<protein>
    <submittedName>
        <fullName evidence="1">Uncharacterized protein</fullName>
    </submittedName>
</protein>
<evidence type="ECO:0000313" key="2">
    <source>
        <dbReference type="Proteomes" id="UP001066276"/>
    </source>
</evidence>
<dbReference type="EMBL" id="JANPWB010000011">
    <property type="protein sequence ID" value="KAJ1131826.1"/>
    <property type="molecule type" value="Genomic_DNA"/>
</dbReference>
<accession>A0AAV7PU48</accession>